<evidence type="ECO:0000256" key="1">
    <source>
        <dbReference type="ARBA" id="ARBA00004141"/>
    </source>
</evidence>
<dbReference type="Pfam" id="PF01061">
    <property type="entry name" value="ABC2_membrane"/>
    <property type="match status" value="1"/>
</dbReference>
<feature type="transmembrane region" description="Helical" evidence="6">
    <location>
        <begin position="41"/>
        <end position="68"/>
    </location>
</feature>
<feature type="transmembrane region" description="Helical" evidence="6">
    <location>
        <begin position="249"/>
        <end position="270"/>
    </location>
</feature>
<keyword evidence="9" id="KW-1185">Reference proteome</keyword>
<keyword evidence="5" id="KW-0046">Antibiotic resistance</keyword>
<dbReference type="Proteomes" id="UP001589862">
    <property type="component" value="Unassembled WGS sequence"/>
</dbReference>
<reference evidence="8 9" key="1">
    <citation type="submission" date="2024-09" db="EMBL/GenBank/DDBJ databases">
        <authorList>
            <person name="Sun Q."/>
            <person name="Mori K."/>
        </authorList>
    </citation>
    <scope>NUCLEOTIDE SEQUENCE [LARGE SCALE GENOMIC DNA]</scope>
    <source>
        <strain evidence="8 9">NCAIM B.02604</strain>
    </source>
</reference>
<comment type="caution">
    <text evidence="8">The sequence shown here is derived from an EMBL/GenBank/DDBJ whole genome shotgun (WGS) entry which is preliminary data.</text>
</comment>
<keyword evidence="3 6" id="KW-1133">Transmembrane helix</keyword>
<comment type="subcellular location">
    <subcellularLocation>
        <location evidence="6">Cell membrane</location>
        <topology evidence="6">Multi-pass membrane protein</topology>
    </subcellularLocation>
    <subcellularLocation>
        <location evidence="1">Membrane</location>
        <topology evidence="1">Multi-pass membrane protein</topology>
    </subcellularLocation>
</comment>
<organism evidence="8 9">
    <name type="scientific">Micrococcoides hystricis</name>
    <dbReference type="NCBI Taxonomy" id="1572761"/>
    <lineage>
        <taxon>Bacteria</taxon>
        <taxon>Bacillati</taxon>
        <taxon>Actinomycetota</taxon>
        <taxon>Actinomycetes</taxon>
        <taxon>Micrococcales</taxon>
        <taxon>Micrococcaceae</taxon>
        <taxon>Micrococcoides</taxon>
    </lineage>
</organism>
<evidence type="ECO:0000256" key="2">
    <source>
        <dbReference type="ARBA" id="ARBA00022692"/>
    </source>
</evidence>
<dbReference type="InterPro" id="IPR047817">
    <property type="entry name" value="ABC2_TM_bact-type"/>
</dbReference>
<evidence type="ECO:0000313" key="8">
    <source>
        <dbReference type="EMBL" id="MFC0581662.1"/>
    </source>
</evidence>
<feature type="transmembrane region" description="Helical" evidence="6">
    <location>
        <begin position="163"/>
        <end position="184"/>
    </location>
</feature>
<evidence type="ECO:0000256" key="5">
    <source>
        <dbReference type="ARBA" id="ARBA00023251"/>
    </source>
</evidence>
<dbReference type="PIRSF" id="PIRSF006648">
    <property type="entry name" value="DrrB"/>
    <property type="match status" value="1"/>
</dbReference>
<feature type="transmembrane region" description="Helical" evidence="6">
    <location>
        <begin position="80"/>
        <end position="105"/>
    </location>
</feature>
<keyword evidence="2 6" id="KW-0812">Transmembrane</keyword>
<evidence type="ECO:0000256" key="3">
    <source>
        <dbReference type="ARBA" id="ARBA00022989"/>
    </source>
</evidence>
<dbReference type="InterPro" id="IPR000412">
    <property type="entry name" value="ABC_2_transport"/>
</dbReference>
<sequence>MTSPVTPSSGQASEEAVPGEKTMRWGWWYFAESQIRLMRQYLVTIVVSAIGQPLLLLWVMGVGLGALIGANTGNVGGVPYLQFIAPALLASTALMSATSEFTYAIMGQFKWNKTYFGAASTSLSPTQIMVGQVLNGVVRFLAQAVLVLIVFSFFGVFTSGWAVLQVFTAVVGGLSMGTLIGGYVSGLEQDRGQIAAMDRFIIMPMFLFSGTFYPLAQLPGLLQWLGWLSPQWHAAQLGRVLSYGAAEPLWLTVTHVLYLLSLCAVGLAWMRKNYVRRLGEQ</sequence>
<evidence type="ECO:0000256" key="4">
    <source>
        <dbReference type="ARBA" id="ARBA00023136"/>
    </source>
</evidence>
<keyword evidence="4 6" id="KW-0472">Membrane</keyword>
<dbReference type="InterPro" id="IPR051784">
    <property type="entry name" value="Nod_factor_ABC_transporter"/>
</dbReference>
<feature type="transmembrane region" description="Helical" evidence="6">
    <location>
        <begin position="137"/>
        <end position="157"/>
    </location>
</feature>
<dbReference type="PANTHER" id="PTHR43229">
    <property type="entry name" value="NODULATION PROTEIN J"/>
    <property type="match status" value="1"/>
</dbReference>
<dbReference type="PANTHER" id="PTHR43229:SF3">
    <property type="entry name" value="ABC-TYPE MULTIDRUG TRANSPORT SYSTEM, PERMEASE COMPONENT"/>
    <property type="match status" value="1"/>
</dbReference>
<dbReference type="RefSeq" id="WP_377458350.1">
    <property type="nucleotide sequence ID" value="NZ_JBHLUB010000022.1"/>
</dbReference>
<keyword evidence="6" id="KW-1003">Cell membrane</keyword>
<gene>
    <name evidence="8" type="ORF">ACFFFR_04595</name>
</gene>
<accession>A0ABV6PBD2</accession>
<evidence type="ECO:0000259" key="7">
    <source>
        <dbReference type="PROSITE" id="PS51012"/>
    </source>
</evidence>
<name>A0ABV6PBD2_9MICC</name>
<dbReference type="PRINTS" id="PR00164">
    <property type="entry name" value="ABC2TRNSPORT"/>
</dbReference>
<feature type="domain" description="ABC transmembrane type-2" evidence="7">
    <location>
        <begin position="44"/>
        <end position="273"/>
    </location>
</feature>
<proteinExistence type="inferred from homology"/>
<evidence type="ECO:0000256" key="6">
    <source>
        <dbReference type="RuleBase" id="RU361157"/>
    </source>
</evidence>
<comment type="similarity">
    <text evidence="6">Belongs to the ABC-2 integral membrane protein family.</text>
</comment>
<dbReference type="PROSITE" id="PS51012">
    <property type="entry name" value="ABC_TM2"/>
    <property type="match status" value="1"/>
</dbReference>
<dbReference type="InterPro" id="IPR013525">
    <property type="entry name" value="ABC2_TM"/>
</dbReference>
<evidence type="ECO:0000313" key="9">
    <source>
        <dbReference type="Proteomes" id="UP001589862"/>
    </source>
</evidence>
<comment type="caution">
    <text evidence="6">Lacks conserved residue(s) required for the propagation of feature annotation.</text>
</comment>
<protein>
    <recommendedName>
        <fullName evidence="6">Transport permease protein</fullName>
    </recommendedName>
</protein>
<dbReference type="EMBL" id="JBHLUB010000022">
    <property type="protein sequence ID" value="MFC0581662.1"/>
    <property type="molecule type" value="Genomic_DNA"/>
</dbReference>
<keyword evidence="6" id="KW-0813">Transport</keyword>